<dbReference type="AlphaFoldDB" id="J9G2R1"/>
<dbReference type="EMBL" id="AMCI01003092">
    <property type="protein sequence ID" value="EJX01119.1"/>
    <property type="molecule type" value="Genomic_DNA"/>
</dbReference>
<protein>
    <submittedName>
        <fullName evidence="1">Uncharacterized protein</fullName>
    </submittedName>
</protein>
<evidence type="ECO:0000313" key="1">
    <source>
        <dbReference type="EMBL" id="EJX01119.1"/>
    </source>
</evidence>
<proteinExistence type="predicted"/>
<organism evidence="1">
    <name type="scientific">gut metagenome</name>
    <dbReference type="NCBI Taxonomy" id="749906"/>
    <lineage>
        <taxon>unclassified sequences</taxon>
        <taxon>metagenomes</taxon>
        <taxon>organismal metagenomes</taxon>
    </lineage>
</organism>
<accession>J9G2R1</accession>
<gene>
    <name evidence="1" type="ORF">EVA_10776</name>
</gene>
<comment type="caution">
    <text evidence="1">The sequence shown here is derived from an EMBL/GenBank/DDBJ whole genome shotgun (WGS) entry which is preliminary data.</text>
</comment>
<reference evidence="1" key="1">
    <citation type="journal article" date="2012" name="PLoS ONE">
        <title>Gene sets for utilization of primary and secondary nutrition supplies in the distal gut of endangered iberian lynx.</title>
        <authorList>
            <person name="Alcaide M."/>
            <person name="Messina E."/>
            <person name="Richter M."/>
            <person name="Bargiela R."/>
            <person name="Peplies J."/>
            <person name="Huws S.A."/>
            <person name="Newbold C.J."/>
            <person name="Golyshin P.N."/>
            <person name="Simon M.A."/>
            <person name="Lopez G."/>
            <person name="Yakimov M.M."/>
            <person name="Ferrer M."/>
        </authorList>
    </citation>
    <scope>NUCLEOTIDE SEQUENCE</scope>
</reference>
<sequence length="73" mass="8569">MAEVGTESPFTRHAPYREYVDYGVYQYNQIRTSRIYQQTGYVKVAYTFDFGKKTAKERRNVNMSIDSAILKSE</sequence>
<name>J9G2R1_9ZZZZ</name>